<protein>
    <submittedName>
        <fullName evidence="2">Small neutral amino acid transporter SnatA (MarC family)</fullName>
    </submittedName>
</protein>
<dbReference type="AlphaFoldDB" id="A0A7X0HL98"/>
<sequence length="81" mass="8509">MSGTPARNVSPLLIIAAPAGITAVWVLPKNYGWPLERAAIAAVVVFLVVMCLARLPGWLAGGAKRAARATKKLGKKKTDSK</sequence>
<gene>
    <name evidence="2" type="ORF">HNQ79_006075</name>
</gene>
<evidence type="ECO:0000256" key="1">
    <source>
        <dbReference type="SAM" id="Phobius"/>
    </source>
</evidence>
<dbReference type="EMBL" id="JACHEM010000024">
    <property type="protein sequence ID" value="MBB6439563.1"/>
    <property type="molecule type" value="Genomic_DNA"/>
</dbReference>
<dbReference type="RefSeq" id="WP_185036103.1">
    <property type="nucleotide sequence ID" value="NZ_BNBN01000015.1"/>
</dbReference>
<proteinExistence type="predicted"/>
<keyword evidence="1" id="KW-0812">Transmembrane</keyword>
<accession>A0A7X0HL98</accession>
<evidence type="ECO:0000313" key="3">
    <source>
        <dbReference type="Proteomes" id="UP000540423"/>
    </source>
</evidence>
<feature type="transmembrane region" description="Helical" evidence="1">
    <location>
        <begin position="9"/>
        <end position="27"/>
    </location>
</feature>
<evidence type="ECO:0000313" key="2">
    <source>
        <dbReference type="EMBL" id="MBB6439563.1"/>
    </source>
</evidence>
<feature type="transmembrane region" description="Helical" evidence="1">
    <location>
        <begin position="39"/>
        <end position="61"/>
    </location>
</feature>
<organism evidence="2 3">
    <name type="scientific">Streptomyces candidus</name>
    <dbReference type="NCBI Taxonomy" id="67283"/>
    <lineage>
        <taxon>Bacteria</taxon>
        <taxon>Bacillati</taxon>
        <taxon>Actinomycetota</taxon>
        <taxon>Actinomycetes</taxon>
        <taxon>Kitasatosporales</taxon>
        <taxon>Streptomycetaceae</taxon>
        <taxon>Streptomyces</taxon>
    </lineage>
</organism>
<keyword evidence="1" id="KW-1133">Transmembrane helix</keyword>
<reference evidence="2 3" key="1">
    <citation type="submission" date="2020-08" db="EMBL/GenBank/DDBJ databases">
        <title>Genomic Encyclopedia of Type Strains, Phase IV (KMG-IV): sequencing the most valuable type-strain genomes for metagenomic binning, comparative biology and taxonomic classification.</title>
        <authorList>
            <person name="Goeker M."/>
        </authorList>
    </citation>
    <scope>NUCLEOTIDE SEQUENCE [LARGE SCALE GENOMIC DNA]</scope>
    <source>
        <strain evidence="2 3">DSM 40141</strain>
    </source>
</reference>
<comment type="caution">
    <text evidence="2">The sequence shown here is derived from an EMBL/GenBank/DDBJ whole genome shotgun (WGS) entry which is preliminary data.</text>
</comment>
<name>A0A7X0HL98_9ACTN</name>
<dbReference type="Proteomes" id="UP000540423">
    <property type="component" value="Unassembled WGS sequence"/>
</dbReference>
<keyword evidence="3" id="KW-1185">Reference proteome</keyword>
<keyword evidence="1" id="KW-0472">Membrane</keyword>